<dbReference type="AlphaFoldDB" id="H0F8B4"/>
<comment type="caution">
    <text evidence="5">The sequence shown here is derived from an EMBL/GenBank/DDBJ whole genome shotgun (WGS) entry which is preliminary data.</text>
</comment>
<evidence type="ECO:0000313" key="6">
    <source>
        <dbReference type="Proteomes" id="UP000003113"/>
    </source>
</evidence>
<dbReference type="PATRIC" id="fig|477184.5.peg.2970"/>
<evidence type="ECO:0000313" key="5">
    <source>
        <dbReference type="EMBL" id="EHK65547.1"/>
    </source>
</evidence>
<comment type="subcellular location">
    <subcellularLocation>
        <location evidence="1">Membrane</location>
    </subcellularLocation>
</comment>
<dbReference type="Pfam" id="PF01103">
    <property type="entry name" value="Omp85"/>
    <property type="match status" value="1"/>
</dbReference>
<sequence length="373" mass="41126">MQMTQAALAAMFLACCLNAAAWADAPLMTDKSDGGLDASDFLLRNRGALPVPVIITEPAVGYGGGLMLLYFSEADAHEGGEAMEGRKPPPNITGVGGLATENGTRGGALFHFHNWSGDRYRYLGAIAQGRANLEYYGAFDSGRNYQVRGTFLVQQVLARLGDSRWYAGPRYSYFRSSTRFTGTAASELSLEQQAGHIGKAGAVLEYDTRDNIFYPNRGSYAEFTAELARNWLGSDQPFESYRARGYNWLPLKERWTLGLRADGQFTRGTVPFYAQPYVDLRGVARGRYQDRDAVVLETELRWNVTPRWSVLAFTGVGKAYGNWRSFSEAQNVVSVGTGFRYLLARSLGLAVGVDVAHSKDQSAFYIQVGSAWR</sequence>
<dbReference type="EMBL" id="AGUF01000052">
    <property type="protein sequence ID" value="EHK65547.1"/>
    <property type="molecule type" value="Genomic_DNA"/>
</dbReference>
<dbReference type="eggNOG" id="COG4775">
    <property type="taxonomic scope" value="Bacteria"/>
</dbReference>
<organism evidence="5 6">
    <name type="scientific">Achromobacter arsenitoxydans SY8</name>
    <dbReference type="NCBI Taxonomy" id="477184"/>
    <lineage>
        <taxon>Bacteria</taxon>
        <taxon>Pseudomonadati</taxon>
        <taxon>Pseudomonadota</taxon>
        <taxon>Betaproteobacteria</taxon>
        <taxon>Burkholderiales</taxon>
        <taxon>Alcaligenaceae</taxon>
        <taxon>Achromobacter</taxon>
    </lineage>
</organism>
<dbReference type="GO" id="GO:0019867">
    <property type="term" value="C:outer membrane"/>
    <property type="evidence" value="ECO:0007669"/>
    <property type="project" value="InterPro"/>
</dbReference>
<dbReference type="Proteomes" id="UP000003113">
    <property type="component" value="Unassembled WGS sequence"/>
</dbReference>
<proteinExistence type="predicted"/>
<feature type="chain" id="PRO_5003533205" description="Bacterial surface antigen (D15) domain-containing protein" evidence="3">
    <location>
        <begin position="24"/>
        <end position="373"/>
    </location>
</feature>
<evidence type="ECO:0000259" key="4">
    <source>
        <dbReference type="Pfam" id="PF01103"/>
    </source>
</evidence>
<keyword evidence="3" id="KW-0732">Signal</keyword>
<evidence type="ECO:0000256" key="3">
    <source>
        <dbReference type="SAM" id="SignalP"/>
    </source>
</evidence>
<dbReference type="OrthoDB" id="9771071at2"/>
<dbReference type="RefSeq" id="WP_008163640.1">
    <property type="nucleotide sequence ID" value="NZ_AGUF01000052.1"/>
</dbReference>
<feature type="signal peptide" evidence="3">
    <location>
        <begin position="1"/>
        <end position="23"/>
    </location>
</feature>
<feature type="domain" description="Bacterial surface antigen (D15)" evidence="4">
    <location>
        <begin position="201"/>
        <end position="371"/>
    </location>
</feature>
<dbReference type="InterPro" id="IPR000184">
    <property type="entry name" value="Bac_surfAg_D15"/>
</dbReference>
<keyword evidence="6" id="KW-1185">Reference proteome</keyword>
<dbReference type="STRING" id="477184.KYC_15062"/>
<keyword evidence="2" id="KW-0472">Membrane</keyword>
<gene>
    <name evidence="5" type="ORF">KYC_15062</name>
</gene>
<accession>H0F8B4</accession>
<name>H0F8B4_9BURK</name>
<reference evidence="5 6" key="1">
    <citation type="journal article" date="2012" name="J. Bacteriol.">
        <title>Genome sequence of the highly efficient arsenite-oxidizing bacterium Achromobacter arsenitoxydans SY8.</title>
        <authorList>
            <person name="Li X."/>
            <person name="Hu Y."/>
            <person name="Gong J."/>
            <person name="Lin Y."/>
            <person name="Johnstone L."/>
            <person name="Rensing C."/>
            <person name="Wang G."/>
        </authorList>
    </citation>
    <scope>NUCLEOTIDE SEQUENCE [LARGE SCALE GENOMIC DNA]</scope>
    <source>
        <strain evidence="5 6">SY8</strain>
    </source>
</reference>
<protein>
    <recommendedName>
        <fullName evidence="4">Bacterial surface antigen (D15) domain-containing protein</fullName>
    </recommendedName>
</protein>
<evidence type="ECO:0000256" key="2">
    <source>
        <dbReference type="ARBA" id="ARBA00023136"/>
    </source>
</evidence>
<dbReference type="Gene3D" id="2.40.160.50">
    <property type="entry name" value="membrane protein fhac: a member of the omp85/tpsb transporter family"/>
    <property type="match status" value="1"/>
</dbReference>
<evidence type="ECO:0000256" key="1">
    <source>
        <dbReference type="ARBA" id="ARBA00004370"/>
    </source>
</evidence>